<evidence type="ECO:0000313" key="2">
    <source>
        <dbReference type="EMBL" id="JAS36782.1"/>
    </source>
</evidence>
<evidence type="ECO:0000256" key="1">
    <source>
        <dbReference type="SAM" id="MobiDB-lite"/>
    </source>
</evidence>
<accession>A0A1B6EFR2</accession>
<feature type="non-terminal residue" evidence="2">
    <location>
        <position position="165"/>
    </location>
</feature>
<organism evidence="2">
    <name type="scientific">Clastoptera arizonana</name>
    <name type="common">Arizona spittle bug</name>
    <dbReference type="NCBI Taxonomy" id="38151"/>
    <lineage>
        <taxon>Eukaryota</taxon>
        <taxon>Metazoa</taxon>
        <taxon>Ecdysozoa</taxon>
        <taxon>Arthropoda</taxon>
        <taxon>Hexapoda</taxon>
        <taxon>Insecta</taxon>
        <taxon>Pterygota</taxon>
        <taxon>Neoptera</taxon>
        <taxon>Paraneoptera</taxon>
        <taxon>Hemiptera</taxon>
        <taxon>Auchenorrhyncha</taxon>
        <taxon>Cercopoidea</taxon>
        <taxon>Clastopteridae</taxon>
        <taxon>Clastoptera</taxon>
    </lineage>
</organism>
<sequence>MNKGFHGRRIVANNSFSSSSSSISTYPCQRRHCAEQVGVKSSSNIYLSWSNDANIHSGREISSLFYNDYTKGLVSLRTVLYCGNTYEAQEVSLHLIKEDGSDGSSAHPYEYVDEADDSTLCDDFDDSFDSDTSAEEAIQAIPEGKTLPEPPREGIYGFMKQAGKK</sequence>
<proteinExistence type="predicted"/>
<dbReference type="EMBL" id="GEDC01000516">
    <property type="protein sequence ID" value="JAS36782.1"/>
    <property type="molecule type" value="Transcribed_RNA"/>
</dbReference>
<feature type="region of interest" description="Disordered" evidence="1">
    <location>
        <begin position="139"/>
        <end position="165"/>
    </location>
</feature>
<name>A0A1B6EFR2_9HEMI</name>
<gene>
    <name evidence="2" type="ORF">g.30553</name>
</gene>
<dbReference type="AlphaFoldDB" id="A0A1B6EFR2"/>
<protein>
    <submittedName>
        <fullName evidence="2">Uncharacterized protein</fullName>
    </submittedName>
</protein>
<reference evidence="2" key="1">
    <citation type="submission" date="2015-12" db="EMBL/GenBank/DDBJ databases">
        <title>De novo transcriptome assembly of four potential Pierce s Disease insect vectors from Arizona vineyards.</title>
        <authorList>
            <person name="Tassone E.E."/>
        </authorList>
    </citation>
    <scope>NUCLEOTIDE SEQUENCE</scope>
</reference>